<dbReference type="InterPro" id="IPR036249">
    <property type="entry name" value="Thioredoxin-like_sf"/>
</dbReference>
<dbReference type="EMBL" id="JAEHFV010000002">
    <property type="protein sequence ID" value="MBK0369356.1"/>
    <property type="molecule type" value="Genomic_DNA"/>
</dbReference>
<dbReference type="SUPFAM" id="SSF52833">
    <property type="entry name" value="Thioredoxin-like"/>
    <property type="match status" value="1"/>
</dbReference>
<evidence type="ECO:0000256" key="2">
    <source>
        <dbReference type="ARBA" id="ARBA00022748"/>
    </source>
</evidence>
<dbReference type="GO" id="GO:0016491">
    <property type="term" value="F:oxidoreductase activity"/>
    <property type="evidence" value="ECO:0007669"/>
    <property type="project" value="InterPro"/>
</dbReference>
<evidence type="ECO:0000313" key="7">
    <source>
        <dbReference type="EMBL" id="MBK0369356.1"/>
    </source>
</evidence>
<dbReference type="InterPro" id="IPR050553">
    <property type="entry name" value="Thioredoxin_ResA/DsbE_sf"/>
</dbReference>
<keyword evidence="8" id="KW-1185">Reference proteome</keyword>
<dbReference type="PROSITE" id="PS51352">
    <property type="entry name" value="THIOREDOXIN_2"/>
    <property type="match status" value="1"/>
</dbReference>
<comment type="caution">
    <text evidence="7">The sequence shown here is derived from an EMBL/GenBank/DDBJ whole genome shotgun (WGS) entry which is preliminary data.</text>
</comment>
<evidence type="ECO:0000256" key="4">
    <source>
        <dbReference type="ARBA" id="ARBA00023284"/>
    </source>
</evidence>
<keyword evidence="3" id="KW-1015">Disulfide bond</keyword>
<dbReference type="GO" id="GO:0030313">
    <property type="term" value="C:cell envelope"/>
    <property type="evidence" value="ECO:0007669"/>
    <property type="project" value="UniProtKB-SubCell"/>
</dbReference>
<evidence type="ECO:0000256" key="1">
    <source>
        <dbReference type="ARBA" id="ARBA00004196"/>
    </source>
</evidence>
<dbReference type="AlphaFoldDB" id="A0A934PJM5"/>
<feature type="domain" description="Thioredoxin" evidence="6">
    <location>
        <begin position="186"/>
        <end position="329"/>
    </location>
</feature>
<evidence type="ECO:0000256" key="5">
    <source>
        <dbReference type="SAM" id="SignalP"/>
    </source>
</evidence>
<keyword evidence="4" id="KW-0676">Redox-active center</keyword>
<sequence>MKKITYLFLLASLCSFAQTSGRITFTAKIQNRNSDTLIIRGSNKFNLIIPIDKKGVFEATFEGVKGFYQFSDKKEVSNLFLKPGDNLNLNMDASAFDETIVYTGKGADENNFLVQSALRDERFQESAFKKSPEEFEKLLAEKQTAEINEIDNGSYDKDFKEVYKKAMLQSNEYAKMEYDNTRKMNAFTGKPAPEFEYENHDGSKTKLSDLKGKYVYIDVWATWCGPCRMEIPYLKKAEEAFHGQNITFVSISIDAAKDHDKWKKFVTDKQLGGVQLLADKDWNSDFVTALGITGIPRFILLDPAGNILDANATRPSSGELENQLNAILKK</sequence>
<protein>
    <submittedName>
        <fullName evidence="7">TlpA family protein disulfide reductase</fullName>
    </submittedName>
</protein>
<reference evidence="7" key="1">
    <citation type="submission" date="2020-12" db="EMBL/GenBank/DDBJ databases">
        <title>Bacterial novel species Flavobacterium sp. SE-1-e isolated from soil.</title>
        <authorList>
            <person name="Jung H.-Y."/>
        </authorList>
    </citation>
    <scope>NUCLEOTIDE SEQUENCE</scope>
    <source>
        <strain evidence="7">SE-1-e</strain>
    </source>
</reference>
<dbReference type="Gene3D" id="3.40.30.10">
    <property type="entry name" value="Glutaredoxin"/>
    <property type="match status" value="1"/>
</dbReference>
<dbReference type="GO" id="GO:0017004">
    <property type="term" value="P:cytochrome complex assembly"/>
    <property type="evidence" value="ECO:0007669"/>
    <property type="project" value="UniProtKB-KW"/>
</dbReference>
<evidence type="ECO:0000313" key="8">
    <source>
        <dbReference type="Proteomes" id="UP000609172"/>
    </source>
</evidence>
<feature type="chain" id="PRO_5038025146" evidence="5">
    <location>
        <begin position="18"/>
        <end position="330"/>
    </location>
</feature>
<proteinExistence type="predicted"/>
<keyword evidence="2" id="KW-0201">Cytochrome c-type biogenesis</keyword>
<name>A0A934PJM5_9FLAO</name>
<dbReference type="CDD" id="cd02966">
    <property type="entry name" value="TlpA_like_family"/>
    <property type="match status" value="1"/>
</dbReference>
<dbReference type="Proteomes" id="UP000609172">
    <property type="component" value="Unassembled WGS sequence"/>
</dbReference>
<dbReference type="InterPro" id="IPR013766">
    <property type="entry name" value="Thioredoxin_domain"/>
</dbReference>
<dbReference type="PANTHER" id="PTHR42852:SF6">
    <property type="entry name" value="THIOL:DISULFIDE INTERCHANGE PROTEIN DSBE"/>
    <property type="match status" value="1"/>
</dbReference>
<comment type="subcellular location">
    <subcellularLocation>
        <location evidence="1">Cell envelope</location>
    </subcellularLocation>
</comment>
<feature type="signal peptide" evidence="5">
    <location>
        <begin position="1"/>
        <end position="17"/>
    </location>
</feature>
<dbReference type="Pfam" id="PF08534">
    <property type="entry name" value="Redoxin"/>
    <property type="match status" value="1"/>
</dbReference>
<keyword evidence="5" id="KW-0732">Signal</keyword>
<dbReference type="InterPro" id="IPR013740">
    <property type="entry name" value="Redoxin"/>
</dbReference>
<evidence type="ECO:0000256" key="3">
    <source>
        <dbReference type="ARBA" id="ARBA00023157"/>
    </source>
</evidence>
<organism evidence="7 8">
    <name type="scientific">Flavobacterium agrisoli</name>
    <dbReference type="NCBI Taxonomy" id="2793066"/>
    <lineage>
        <taxon>Bacteria</taxon>
        <taxon>Pseudomonadati</taxon>
        <taxon>Bacteroidota</taxon>
        <taxon>Flavobacteriia</taxon>
        <taxon>Flavobacteriales</taxon>
        <taxon>Flavobacteriaceae</taxon>
        <taxon>Flavobacterium</taxon>
    </lineage>
</organism>
<accession>A0A934PJM5</accession>
<dbReference type="PANTHER" id="PTHR42852">
    <property type="entry name" value="THIOL:DISULFIDE INTERCHANGE PROTEIN DSBE"/>
    <property type="match status" value="1"/>
</dbReference>
<evidence type="ECO:0000259" key="6">
    <source>
        <dbReference type="PROSITE" id="PS51352"/>
    </source>
</evidence>
<dbReference type="RefSeq" id="WP_200105284.1">
    <property type="nucleotide sequence ID" value="NZ_JAEHFV010000002.1"/>
</dbReference>
<gene>
    <name evidence="7" type="ORF">I5M07_05840</name>
</gene>